<reference evidence="1 2" key="1">
    <citation type="submission" date="2024-02" db="EMBL/GenBank/DDBJ databases">
        <title>A draft genome for the cacao thread blight pathogen Marasmius crinis-equi.</title>
        <authorList>
            <person name="Cohen S.P."/>
            <person name="Baruah I.K."/>
            <person name="Amoako-Attah I."/>
            <person name="Bukari Y."/>
            <person name="Meinhardt L.W."/>
            <person name="Bailey B.A."/>
        </authorList>
    </citation>
    <scope>NUCLEOTIDE SEQUENCE [LARGE SCALE GENOMIC DNA]</scope>
    <source>
        <strain evidence="1 2">GH-76</strain>
    </source>
</reference>
<feature type="non-terminal residue" evidence="1">
    <location>
        <position position="1"/>
    </location>
</feature>
<evidence type="ECO:0000313" key="1">
    <source>
        <dbReference type="EMBL" id="KAL0563446.1"/>
    </source>
</evidence>
<gene>
    <name evidence="1" type="ORF">V5O48_018621</name>
</gene>
<protein>
    <submittedName>
        <fullName evidence="1">Uncharacterized protein</fullName>
    </submittedName>
</protein>
<dbReference type="EMBL" id="JBAHYK010003502">
    <property type="protein sequence ID" value="KAL0563446.1"/>
    <property type="molecule type" value="Genomic_DNA"/>
</dbReference>
<comment type="caution">
    <text evidence="1">The sequence shown here is derived from an EMBL/GenBank/DDBJ whole genome shotgun (WGS) entry which is preliminary data.</text>
</comment>
<proteinExistence type="predicted"/>
<evidence type="ECO:0000313" key="2">
    <source>
        <dbReference type="Proteomes" id="UP001465976"/>
    </source>
</evidence>
<accession>A0ABR3EKR6</accession>
<sequence length="156" mass="17913">IKPLWFSSILHDLFLDLKLPWLVQNHESSVTNAILDTTAYHQTLPGETETRPVYDVLPVLFKPSFLVRLRRSPTSNCIGFTFGLRVDNYLSTGQFTRLSQPLIICKFKHGRAKIIFQPGRHEDDESLVSSLLYPDDFLDKVPVINEEVEDPNYPVL</sequence>
<name>A0ABR3EKR6_9AGAR</name>
<keyword evidence="2" id="KW-1185">Reference proteome</keyword>
<organism evidence="1 2">
    <name type="scientific">Marasmius crinis-equi</name>
    <dbReference type="NCBI Taxonomy" id="585013"/>
    <lineage>
        <taxon>Eukaryota</taxon>
        <taxon>Fungi</taxon>
        <taxon>Dikarya</taxon>
        <taxon>Basidiomycota</taxon>
        <taxon>Agaricomycotina</taxon>
        <taxon>Agaricomycetes</taxon>
        <taxon>Agaricomycetidae</taxon>
        <taxon>Agaricales</taxon>
        <taxon>Marasmiineae</taxon>
        <taxon>Marasmiaceae</taxon>
        <taxon>Marasmius</taxon>
    </lineage>
</organism>
<dbReference type="Proteomes" id="UP001465976">
    <property type="component" value="Unassembled WGS sequence"/>
</dbReference>
<feature type="non-terminal residue" evidence="1">
    <location>
        <position position="156"/>
    </location>
</feature>